<dbReference type="Proteomes" id="UP000282423">
    <property type="component" value="Unassembled WGS sequence"/>
</dbReference>
<dbReference type="PROSITE" id="PS51257">
    <property type="entry name" value="PROKAR_LIPOPROTEIN"/>
    <property type="match status" value="1"/>
</dbReference>
<reference evidence="1 2" key="1">
    <citation type="submission" date="2018-10" db="EMBL/GenBank/DDBJ databases">
        <title>Sphingobacterium sp. M05W1-28.</title>
        <authorList>
            <person name="Cai H."/>
        </authorList>
    </citation>
    <scope>NUCLEOTIDE SEQUENCE [LARGE SCALE GENOMIC DNA]</scope>
    <source>
        <strain evidence="1 2">M05W1-28</strain>
    </source>
</reference>
<accession>A0A420VX34</accession>
<gene>
    <name evidence="1" type="ORF">D7322_15885</name>
</gene>
<keyword evidence="2" id="KW-1185">Reference proteome</keyword>
<sequence>MKFMSIILGLPIFFGCQNNKEKVSIDPHPEEIELNKKETDSLWQKALNGGDFDAYEKISENYLDTYRFYDLYYYSLIMANKYQCPKAYEHLYYILHESITINGVKMKSNDEITNNMAKFYLMKSVELGNKDAESFSREIFGDSIPPLESGYFLRKIEDEYRKLERMP</sequence>
<protein>
    <submittedName>
        <fullName evidence="1">Uncharacterized protein</fullName>
    </submittedName>
</protein>
<comment type="caution">
    <text evidence="1">The sequence shown here is derived from an EMBL/GenBank/DDBJ whole genome shotgun (WGS) entry which is preliminary data.</text>
</comment>
<dbReference type="EMBL" id="RBWS01000011">
    <property type="protein sequence ID" value="RKO70749.1"/>
    <property type="molecule type" value="Genomic_DNA"/>
</dbReference>
<dbReference type="AlphaFoldDB" id="A0A420VX34"/>
<organism evidence="1 2">
    <name type="scientific">Sphingobacterium puteale</name>
    <dbReference type="NCBI Taxonomy" id="2420510"/>
    <lineage>
        <taxon>Bacteria</taxon>
        <taxon>Pseudomonadati</taxon>
        <taxon>Bacteroidota</taxon>
        <taxon>Sphingobacteriia</taxon>
        <taxon>Sphingobacteriales</taxon>
        <taxon>Sphingobacteriaceae</taxon>
        <taxon>Sphingobacterium</taxon>
    </lineage>
</organism>
<evidence type="ECO:0000313" key="2">
    <source>
        <dbReference type="Proteomes" id="UP000282423"/>
    </source>
</evidence>
<name>A0A420VX34_9SPHI</name>
<evidence type="ECO:0000313" key="1">
    <source>
        <dbReference type="EMBL" id="RKO70749.1"/>
    </source>
</evidence>
<proteinExistence type="predicted"/>